<dbReference type="SUPFAM" id="SSF52172">
    <property type="entry name" value="CheY-like"/>
    <property type="match status" value="1"/>
</dbReference>
<dbReference type="GO" id="GO:0000156">
    <property type="term" value="F:phosphorelay response regulator activity"/>
    <property type="evidence" value="ECO:0007669"/>
    <property type="project" value="TreeGrafter"/>
</dbReference>
<keyword evidence="5" id="KW-0804">Transcription</keyword>
<proteinExistence type="predicted"/>
<evidence type="ECO:0000256" key="6">
    <source>
        <dbReference type="PROSITE-ProRule" id="PRU00169"/>
    </source>
</evidence>
<comment type="caution">
    <text evidence="10">The sequence shown here is derived from an EMBL/GenBank/DDBJ whole genome shotgun (WGS) entry which is preliminary data.</text>
</comment>
<evidence type="ECO:0000259" key="9">
    <source>
        <dbReference type="PROSITE" id="PS51755"/>
    </source>
</evidence>
<keyword evidence="3" id="KW-0805">Transcription regulation</keyword>
<evidence type="ECO:0000256" key="1">
    <source>
        <dbReference type="ARBA" id="ARBA00022553"/>
    </source>
</evidence>
<organism evidence="10 11">
    <name type="scientific">Trichloromonas acetexigens</name>
    <dbReference type="NCBI Taxonomy" id="38815"/>
    <lineage>
        <taxon>Bacteria</taxon>
        <taxon>Pseudomonadati</taxon>
        <taxon>Thermodesulfobacteriota</taxon>
        <taxon>Desulfuromonadia</taxon>
        <taxon>Desulfuromonadales</taxon>
        <taxon>Trichloromonadaceae</taxon>
        <taxon>Trichloromonas</taxon>
    </lineage>
</organism>
<dbReference type="PROSITE" id="PS51755">
    <property type="entry name" value="OMPR_PHOB"/>
    <property type="match status" value="1"/>
</dbReference>
<dbReference type="InterPro" id="IPR016032">
    <property type="entry name" value="Sig_transdc_resp-reg_C-effctor"/>
</dbReference>
<feature type="modified residue" description="4-aspartylphosphate" evidence="6">
    <location>
        <position position="54"/>
    </location>
</feature>
<dbReference type="GO" id="GO:0006355">
    <property type="term" value="P:regulation of DNA-templated transcription"/>
    <property type="evidence" value="ECO:0007669"/>
    <property type="project" value="InterPro"/>
</dbReference>
<dbReference type="OrthoDB" id="9793321at2"/>
<gene>
    <name evidence="10" type="ORF">FL622_11655</name>
</gene>
<dbReference type="InterPro" id="IPR001789">
    <property type="entry name" value="Sig_transdc_resp-reg_receiver"/>
</dbReference>
<dbReference type="Gene3D" id="1.10.10.10">
    <property type="entry name" value="Winged helix-like DNA-binding domain superfamily/Winged helix DNA-binding domain"/>
    <property type="match status" value="1"/>
</dbReference>
<dbReference type="SUPFAM" id="SSF46894">
    <property type="entry name" value="C-terminal effector domain of the bipartite response regulators"/>
    <property type="match status" value="1"/>
</dbReference>
<dbReference type="CDD" id="cd17574">
    <property type="entry name" value="REC_OmpR"/>
    <property type="match status" value="1"/>
</dbReference>
<dbReference type="PANTHER" id="PTHR48111">
    <property type="entry name" value="REGULATOR OF RPOS"/>
    <property type="match status" value="1"/>
</dbReference>
<feature type="DNA-binding region" description="OmpR/PhoB-type" evidence="7">
    <location>
        <begin position="132"/>
        <end position="231"/>
    </location>
</feature>
<dbReference type="RefSeq" id="WP_092058494.1">
    <property type="nucleotide sequence ID" value="NZ_FOJJ01000040.1"/>
</dbReference>
<dbReference type="Pfam" id="PF00486">
    <property type="entry name" value="Trans_reg_C"/>
    <property type="match status" value="1"/>
</dbReference>
<keyword evidence="11" id="KW-1185">Reference proteome</keyword>
<dbReference type="FunFam" id="3.40.50.2300:FF:000001">
    <property type="entry name" value="DNA-binding response regulator PhoB"/>
    <property type="match status" value="1"/>
</dbReference>
<dbReference type="Gene3D" id="3.40.50.2300">
    <property type="match status" value="1"/>
</dbReference>
<protein>
    <submittedName>
        <fullName evidence="10">Response regulator transcription factor</fullName>
    </submittedName>
</protein>
<evidence type="ECO:0000256" key="3">
    <source>
        <dbReference type="ARBA" id="ARBA00023015"/>
    </source>
</evidence>
<dbReference type="GO" id="GO:0000976">
    <property type="term" value="F:transcription cis-regulatory region binding"/>
    <property type="evidence" value="ECO:0007669"/>
    <property type="project" value="TreeGrafter"/>
</dbReference>
<feature type="domain" description="Response regulatory" evidence="8">
    <location>
        <begin position="5"/>
        <end position="119"/>
    </location>
</feature>
<dbReference type="SMART" id="SM00862">
    <property type="entry name" value="Trans_reg_C"/>
    <property type="match status" value="1"/>
</dbReference>
<dbReference type="InterPro" id="IPR001867">
    <property type="entry name" value="OmpR/PhoB-type_DNA-bd"/>
</dbReference>
<evidence type="ECO:0000256" key="5">
    <source>
        <dbReference type="ARBA" id="ARBA00023163"/>
    </source>
</evidence>
<evidence type="ECO:0000313" key="11">
    <source>
        <dbReference type="Proteomes" id="UP000317155"/>
    </source>
</evidence>
<dbReference type="CDD" id="cd00383">
    <property type="entry name" value="trans_reg_C"/>
    <property type="match status" value="1"/>
</dbReference>
<dbReference type="InterPro" id="IPR011006">
    <property type="entry name" value="CheY-like_superfamily"/>
</dbReference>
<dbReference type="Pfam" id="PF00072">
    <property type="entry name" value="Response_reg"/>
    <property type="match status" value="1"/>
</dbReference>
<keyword evidence="1 6" id="KW-0597">Phosphoprotein</keyword>
<keyword evidence="2" id="KW-0902">Two-component regulatory system</keyword>
<evidence type="ECO:0000313" key="10">
    <source>
        <dbReference type="EMBL" id="TRO80280.1"/>
    </source>
</evidence>
<reference evidence="10 11" key="1">
    <citation type="submission" date="2019-07" db="EMBL/GenBank/DDBJ databases">
        <title>Insights of Desulfuromonas acetexigens electromicrobiology.</title>
        <authorList>
            <person name="Katuri K."/>
            <person name="Sapireddy V."/>
            <person name="Shaw D.R."/>
            <person name="Saikaly P."/>
        </authorList>
    </citation>
    <scope>NUCLEOTIDE SEQUENCE [LARGE SCALE GENOMIC DNA]</scope>
    <source>
        <strain evidence="10 11">2873</strain>
    </source>
</reference>
<dbReference type="GO" id="GO:0032993">
    <property type="term" value="C:protein-DNA complex"/>
    <property type="evidence" value="ECO:0007669"/>
    <property type="project" value="TreeGrafter"/>
</dbReference>
<evidence type="ECO:0000256" key="4">
    <source>
        <dbReference type="ARBA" id="ARBA00023125"/>
    </source>
</evidence>
<dbReference type="InterPro" id="IPR039420">
    <property type="entry name" value="WalR-like"/>
</dbReference>
<evidence type="ECO:0000256" key="7">
    <source>
        <dbReference type="PROSITE-ProRule" id="PRU01091"/>
    </source>
</evidence>
<dbReference type="EMBL" id="VJVV01000008">
    <property type="protein sequence ID" value="TRO80280.1"/>
    <property type="molecule type" value="Genomic_DNA"/>
</dbReference>
<accession>A0A550JAJ7</accession>
<evidence type="ECO:0000256" key="2">
    <source>
        <dbReference type="ARBA" id="ARBA00023012"/>
    </source>
</evidence>
<dbReference type="GO" id="GO:0005829">
    <property type="term" value="C:cytosol"/>
    <property type="evidence" value="ECO:0007669"/>
    <property type="project" value="TreeGrafter"/>
</dbReference>
<dbReference type="PANTHER" id="PTHR48111:SF21">
    <property type="entry name" value="DNA-BINDING DUAL MASTER TRANSCRIPTIONAL REGULATOR RPAA"/>
    <property type="match status" value="1"/>
</dbReference>
<evidence type="ECO:0000259" key="8">
    <source>
        <dbReference type="PROSITE" id="PS50110"/>
    </source>
</evidence>
<dbReference type="AlphaFoldDB" id="A0A550JAJ7"/>
<feature type="domain" description="OmpR/PhoB-type" evidence="9">
    <location>
        <begin position="132"/>
        <end position="231"/>
    </location>
</feature>
<dbReference type="Proteomes" id="UP000317155">
    <property type="component" value="Unassembled WGS sequence"/>
</dbReference>
<dbReference type="SMART" id="SM00448">
    <property type="entry name" value="REC"/>
    <property type="match status" value="1"/>
</dbReference>
<keyword evidence="4 7" id="KW-0238">DNA-binding</keyword>
<name>A0A550JAJ7_9BACT</name>
<sequence length="235" mass="27095">MSKPHLLLVEDEPGIARGLVFNLEEDGFRVTHVETGEEALDLVWEENFDLLVLDVMLPGISGMEVCEEIRRHDPRLPIIMLTARGEEQDRIEGLATGADDYLTKPFSLDEFLLRIKGMLRRSEWYRSGGRAGRTYRFGDNEIDLTEQKAKTARGEISLTELEVRMLRTFFRREGETLSRAELLAAVWGMAPDTETRTLDNFIVRMRKYFEADPANPTHFHTVRGRGYRFTRQGKT</sequence>
<dbReference type="Gene3D" id="6.10.250.690">
    <property type="match status" value="1"/>
</dbReference>
<dbReference type="PROSITE" id="PS50110">
    <property type="entry name" value="RESPONSE_REGULATORY"/>
    <property type="match status" value="1"/>
</dbReference>
<dbReference type="InterPro" id="IPR036388">
    <property type="entry name" value="WH-like_DNA-bd_sf"/>
</dbReference>